<evidence type="ECO:0000313" key="3">
    <source>
        <dbReference type="Proteomes" id="UP000095210"/>
    </source>
</evidence>
<feature type="transmembrane region" description="Helical" evidence="1">
    <location>
        <begin position="35"/>
        <end position="58"/>
    </location>
</feature>
<dbReference type="Pfam" id="PF20176">
    <property type="entry name" value="DUF6541"/>
    <property type="match status" value="1"/>
</dbReference>
<dbReference type="AlphaFoldDB" id="A0AAC9HK96"/>
<dbReference type="RefSeq" id="WP_069845783.1">
    <property type="nucleotide sequence ID" value="NZ_CP014859.1"/>
</dbReference>
<dbReference type="EMBL" id="CP014859">
    <property type="protein sequence ID" value="AOS60987.1"/>
    <property type="molecule type" value="Genomic_DNA"/>
</dbReference>
<keyword evidence="1" id="KW-1133">Transmembrane helix</keyword>
<feature type="transmembrane region" description="Helical" evidence="1">
    <location>
        <begin position="445"/>
        <end position="468"/>
    </location>
</feature>
<gene>
    <name evidence="2" type="ORF">TL08_00695</name>
</gene>
<feature type="transmembrane region" description="Helical" evidence="1">
    <location>
        <begin position="219"/>
        <end position="240"/>
    </location>
</feature>
<reference evidence="3" key="1">
    <citation type="submission" date="2016-03" db="EMBL/GenBank/DDBJ databases">
        <title>Complete genome sequence of the type strain Actinoalloteichus hymeniacidonis DSM 45092.</title>
        <authorList>
            <person name="Schaffert L."/>
            <person name="Albersmeier A."/>
            <person name="Winkler A."/>
            <person name="Kalinowski J."/>
            <person name="Zotchev S."/>
            <person name="Ruckert C."/>
        </authorList>
    </citation>
    <scope>NUCLEOTIDE SEQUENCE [LARGE SCALE GENOMIC DNA]</scope>
    <source>
        <strain evidence="3">HPA177(T) (DSM 45092(T))</strain>
    </source>
</reference>
<keyword evidence="1" id="KW-0472">Membrane</keyword>
<dbReference type="KEGG" id="ahm:TL08_00695"/>
<feature type="transmembrane region" description="Helical" evidence="1">
    <location>
        <begin position="246"/>
        <end position="266"/>
    </location>
</feature>
<keyword evidence="3" id="KW-1185">Reference proteome</keyword>
<organism evidence="2 3">
    <name type="scientific">Actinoalloteichus hymeniacidonis</name>
    <dbReference type="NCBI Taxonomy" id="340345"/>
    <lineage>
        <taxon>Bacteria</taxon>
        <taxon>Bacillati</taxon>
        <taxon>Actinomycetota</taxon>
        <taxon>Actinomycetes</taxon>
        <taxon>Pseudonocardiales</taxon>
        <taxon>Pseudonocardiaceae</taxon>
        <taxon>Actinoalloteichus</taxon>
    </lineage>
</organism>
<evidence type="ECO:0000313" key="2">
    <source>
        <dbReference type="EMBL" id="AOS60987.1"/>
    </source>
</evidence>
<accession>A0AAC9HK96</accession>
<proteinExistence type="predicted"/>
<feature type="transmembrane region" description="Helical" evidence="1">
    <location>
        <begin position="385"/>
        <end position="402"/>
    </location>
</feature>
<feature type="transmembrane region" description="Helical" evidence="1">
    <location>
        <begin position="64"/>
        <end position="84"/>
    </location>
</feature>
<feature type="transmembrane region" description="Helical" evidence="1">
    <location>
        <begin position="6"/>
        <end position="28"/>
    </location>
</feature>
<feature type="transmembrane region" description="Helical" evidence="1">
    <location>
        <begin position="488"/>
        <end position="508"/>
    </location>
</feature>
<name>A0AAC9HK96_9PSEU</name>
<evidence type="ECO:0000256" key="1">
    <source>
        <dbReference type="SAM" id="Phobius"/>
    </source>
</evidence>
<feature type="transmembrane region" description="Helical" evidence="1">
    <location>
        <begin position="273"/>
        <end position="293"/>
    </location>
</feature>
<dbReference type="InterPro" id="IPR046671">
    <property type="entry name" value="DUF6541"/>
</dbReference>
<feature type="transmembrane region" description="Helical" evidence="1">
    <location>
        <begin position="414"/>
        <end position="439"/>
    </location>
</feature>
<feature type="transmembrane region" description="Helical" evidence="1">
    <location>
        <begin position="104"/>
        <end position="123"/>
    </location>
</feature>
<feature type="transmembrane region" description="Helical" evidence="1">
    <location>
        <begin position="327"/>
        <end position="349"/>
    </location>
</feature>
<feature type="transmembrane region" description="Helical" evidence="1">
    <location>
        <begin position="191"/>
        <end position="212"/>
    </location>
</feature>
<feature type="transmembrane region" description="Helical" evidence="1">
    <location>
        <begin position="299"/>
        <end position="315"/>
    </location>
</feature>
<sequence length="661" mass="69849">MSWLEAVPTALIAVGWLLLPGLLLGYAAGFRGIPAWGAAPVASIALIGTLAVAAGAVGLTWGPAIVAGGTVIAAVLVLAVRLLIARRAKPKPTEQDPWSVRIAALIGILLAVPIGVVTVMAGMGEPDRLVQSFDAVFHLNAITFILEEGNASSLAVGGTTDPLGDGGFYPAAFHALASLTESIAGVGVHTVANLTAVVVALIAWPLSCMLLVRQIVGPSVPAMVLTGLISLGFESFPWMLLGFGVIWPNLVGMAVLPAGLAAVIALTRMTKRVTLGNGQAVLLLLATLAGGGLAHPNSVFSLAAFSIAPVAFAVFRQASRLVSVKRYIPATVLVVVPVVLTIVGGLVFATSSAFAELTSHDWPAFETPSQALGEVAFGGLNRRDATWLLSLAVLIGLVSAWRGRTHRWLVFSHLTAGVLYMFAASLDSGLSMLLTGIWYNDSHRLAAMIPVTAIPLAVIGLTAVARALHRFVAERRWTGPITKLTGSVATLTLLLGALLVVQSGGMYARDHPELIGRLYPETPNNRRENLVDPDERRFYAEVAEIVPEGATVANQPWDGSALLWALEERRVLYPHLVFEWNEDQEYLAENLHEVATDPVACQAVQDQGIEYLISGSLDFWPDDARRELYPGIEAAAGAPGFELVAEDAGLQLYRITDCAAG</sequence>
<protein>
    <submittedName>
        <fullName evidence="2">Uncharacterized protein</fullName>
    </submittedName>
</protein>
<keyword evidence="1" id="KW-0812">Transmembrane</keyword>
<dbReference type="Proteomes" id="UP000095210">
    <property type="component" value="Chromosome"/>
</dbReference>